<comment type="caution">
    <text evidence="2">The sequence shown here is derived from an EMBL/GenBank/DDBJ whole genome shotgun (WGS) entry which is preliminary data.</text>
</comment>
<name>A0AB34K375_PRYPA</name>
<accession>A0AB34K375</accession>
<organism evidence="2 3">
    <name type="scientific">Prymnesium parvum</name>
    <name type="common">Toxic golden alga</name>
    <dbReference type="NCBI Taxonomy" id="97485"/>
    <lineage>
        <taxon>Eukaryota</taxon>
        <taxon>Haptista</taxon>
        <taxon>Haptophyta</taxon>
        <taxon>Prymnesiophyceae</taxon>
        <taxon>Prymnesiales</taxon>
        <taxon>Prymnesiaceae</taxon>
        <taxon>Prymnesium</taxon>
    </lineage>
</organism>
<dbReference type="Proteomes" id="UP001515480">
    <property type="component" value="Unassembled WGS sequence"/>
</dbReference>
<dbReference type="AlphaFoldDB" id="A0AB34K375"/>
<feature type="compositionally biased region" description="Basic and acidic residues" evidence="1">
    <location>
        <begin position="1"/>
        <end position="22"/>
    </location>
</feature>
<dbReference type="EMBL" id="JBGBPQ010000002">
    <property type="protein sequence ID" value="KAL1527546.1"/>
    <property type="molecule type" value="Genomic_DNA"/>
</dbReference>
<gene>
    <name evidence="2" type="ORF">AB1Y20_008935</name>
</gene>
<feature type="compositionally biased region" description="Basic and acidic residues" evidence="1">
    <location>
        <begin position="139"/>
        <end position="156"/>
    </location>
</feature>
<feature type="region of interest" description="Disordered" evidence="1">
    <location>
        <begin position="215"/>
        <end position="292"/>
    </location>
</feature>
<sequence>MVEGTHVLHESAEARELREARNARSKPVRAPSEPTAEEWVELPTPAGSVFINLAMLEQGDATRIAENAGDGRQELSRRRATVMQRWHKSTARGLGLGMHHSRHSLSMRRFADSSMGARTQSAKRGKAGRAAPEPSEPSVELKEAEEDQRSDAERAKLAATRSAQQREEIIKREHQVRQMWRAVMGTSAGLAAEIAKVHATQEALRRLEEYEIARREKERRPRKPSVAAPFGCVPMAAAMPPPSRVSSEAAEPRSPQRRRSHQLAEALQTAAAPQELRADSLPTPLSASRDREDSGLVSLAVDWIKEVMTPIITSREPLIRLPWEPANAAVSQRAPDVVTV</sequence>
<protein>
    <submittedName>
        <fullName evidence="2">Uncharacterized protein</fullName>
    </submittedName>
</protein>
<evidence type="ECO:0000313" key="2">
    <source>
        <dbReference type="EMBL" id="KAL1527546.1"/>
    </source>
</evidence>
<evidence type="ECO:0000256" key="1">
    <source>
        <dbReference type="SAM" id="MobiDB-lite"/>
    </source>
</evidence>
<evidence type="ECO:0000313" key="3">
    <source>
        <dbReference type="Proteomes" id="UP001515480"/>
    </source>
</evidence>
<proteinExistence type="predicted"/>
<reference evidence="2 3" key="1">
    <citation type="journal article" date="2024" name="Science">
        <title>Giant polyketide synthase enzymes in the biosynthesis of giant marine polyether toxins.</title>
        <authorList>
            <person name="Fallon T.R."/>
            <person name="Shende V.V."/>
            <person name="Wierzbicki I.H."/>
            <person name="Pendleton A.L."/>
            <person name="Watervoot N.F."/>
            <person name="Auber R.P."/>
            <person name="Gonzalez D.J."/>
            <person name="Wisecaver J.H."/>
            <person name="Moore B.S."/>
        </authorList>
    </citation>
    <scope>NUCLEOTIDE SEQUENCE [LARGE SCALE GENOMIC DNA]</scope>
    <source>
        <strain evidence="2 3">12B1</strain>
    </source>
</reference>
<feature type="region of interest" description="Disordered" evidence="1">
    <location>
        <begin position="1"/>
        <end position="37"/>
    </location>
</feature>
<feature type="region of interest" description="Disordered" evidence="1">
    <location>
        <begin position="109"/>
        <end position="169"/>
    </location>
</feature>
<keyword evidence="3" id="KW-1185">Reference proteome</keyword>